<evidence type="ECO:0000256" key="1">
    <source>
        <dbReference type="ARBA" id="ARBA00010701"/>
    </source>
</evidence>
<keyword evidence="6" id="KW-0325">Glycoprotein</keyword>
<keyword evidence="5" id="KW-0443">Lipid metabolism</keyword>
<dbReference type="AlphaFoldDB" id="A0A8B8GU97"/>
<dbReference type="FunFam" id="3.40.50.1820:FF:000021">
    <property type="entry name" value="Lipase"/>
    <property type="match status" value="1"/>
</dbReference>
<keyword evidence="4" id="KW-0442">Lipid degradation</keyword>
<evidence type="ECO:0000313" key="12">
    <source>
        <dbReference type="RefSeq" id="XP_025425887.1"/>
    </source>
</evidence>
<dbReference type="RefSeq" id="XP_025425887.1">
    <property type="nucleotide sequence ID" value="XM_025570102.1"/>
</dbReference>
<evidence type="ECO:0000313" key="11">
    <source>
        <dbReference type="Proteomes" id="UP000694846"/>
    </source>
</evidence>
<feature type="active site" description="Nucleophile" evidence="7">
    <location>
        <position position="167"/>
    </location>
</feature>
<organism evidence="11 12">
    <name type="scientific">Sipha flava</name>
    <name type="common">yellow sugarcane aphid</name>
    <dbReference type="NCBI Taxonomy" id="143950"/>
    <lineage>
        <taxon>Eukaryota</taxon>
        <taxon>Metazoa</taxon>
        <taxon>Ecdysozoa</taxon>
        <taxon>Arthropoda</taxon>
        <taxon>Hexapoda</taxon>
        <taxon>Insecta</taxon>
        <taxon>Pterygota</taxon>
        <taxon>Neoptera</taxon>
        <taxon>Paraneoptera</taxon>
        <taxon>Hemiptera</taxon>
        <taxon>Sternorrhyncha</taxon>
        <taxon>Aphidomorpha</taxon>
        <taxon>Aphidoidea</taxon>
        <taxon>Aphididae</taxon>
        <taxon>Sipha</taxon>
    </lineage>
</organism>
<sequence length="457" mass="52522">MNFLLILTVFLIILLTTTFATEKYVPDASLSVPKIIKYYGYPSETHIVDTKDGYLLELHRIPHGKNKQQFRNFPVLLQHGVVASSADWIINGPSKALAYQLADQGFDVWLGNSRGNTYSRSHKNFSPDNENFWNFSFHEMGIYDMPATIDYILKQTKHNQLHYIGHSMGTCIFFVMCSMLPEYNNKIRVQISLAPVAYVHHMTSMLNGLVPYANQIQKATNWISKGAFLPKNAASKIVNKYLCGEDASNSELCKKYIVFKIFGEDSVQFDMKLLPIILAHNPAGTSVKTLIHFAQEVKTKQFQQFDYGPEVNTNIYNCSYPPKYNLNNVITPIAFYYAKNDILADSQDVIELYTHLRNRLGLNLIMFDEFNHVDFLYSRNVSDMVYNSVIRTISKVDLLGWVPVYDNTVSFYALKTDNQCNDSELHERSSRRKKNGFWSKFTSIMEKMEVQPIISTE</sequence>
<evidence type="ECO:0000256" key="7">
    <source>
        <dbReference type="PIRSR" id="PIRSR000862-1"/>
    </source>
</evidence>
<dbReference type="Gene3D" id="3.40.50.1820">
    <property type="entry name" value="alpha/beta hydrolase"/>
    <property type="match status" value="1"/>
</dbReference>
<keyword evidence="2 8" id="KW-0732">Signal</keyword>
<evidence type="ECO:0000256" key="5">
    <source>
        <dbReference type="ARBA" id="ARBA00023098"/>
    </source>
</evidence>
<accession>A0A8B8GU97</accession>
<protein>
    <submittedName>
        <fullName evidence="12">Gastric triacylglycerol lipase-like</fullName>
    </submittedName>
</protein>
<feature type="chain" id="PRO_5034637694" evidence="8">
    <location>
        <begin position="21"/>
        <end position="457"/>
    </location>
</feature>
<comment type="similarity">
    <text evidence="1">Belongs to the AB hydrolase superfamily. Lipase family.</text>
</comment>
<evidence type="ECO:0000256" key="8">
    <source>
        <dbReference type="SAM" id="SignalP"/>
    </source>
</evidence>
<evidence type="ECO:0000259" key="10">
    <source>
        <dbReference type="Pfam" id="PF12146"/>
    </source>
</evidence>
<feature type="active site" description="Charge relay system" evidence="7">
    <location>
        <position position="341"/>
    </location>
</feature>
<reference evidence="12" key="1">
    <citation type="submission" date="2025-08" db="UniProtKB">
        <authorList>
            <consortium name="RefSeq"/>
        </authorList>
    </citation>
    <scope>IDENTIFICATION</scope>
    <source>
        <tissue evidence="12">Whole body</tissue>
    </source>
</reference>
<keyword evidence="11" id="KW-1185">Reference proteome</keyword>
<proteinExistence type="inferred from homology"/>
<dbReference type="GO" id="GO:0016788">
    <property type="term" value="F:hydrolase activity, acting on ester bonds"/>
    <property type="evidence" value="ECO:0007669"/>
    <property type="project" value="InterPro"/>
</dbReference>
<evidence type="ECO:0000259" key="9">
    <source>
        <dbReference type="Pfam" id="PF04083"/>
    </source>
</evidence>
<dbReference type="InterPro" id="IPR006693">
    <property type="entry name" value="AB_hydrolase_lipase"/>
</dbReference>
<dbReference type="PANTHER" id="PTHR11005">
    <property type="entry name" value="LYSOSOMAL ACID LIPASE-RELATED"/>
    <property type="match status" value="1"/>
</dbReference>
<feature type="active site" description="Charge relay system" evidence="7">
    <location>
        <position position="372"/>
    </location>
</feature>
<dbReference type="Proteomes" id="UP000694846">
    <property type="component" value="Unplaced"/>
</dbReference>
<dbReference type="InterPro" id="IPR022742">
    <property type="entry name" value="Hydrolase_4"/>
</dbReference>
<dbReference type="SUPFAM" id="SSF53474">
    <property type="entry name" value="alpha/beta-Hydrolases"/>
    <property type="match status" value="1"/>
</dbReference>
<keyword evidence="3" id="KW-0378">Hydrolase</keyword>
<gene>
    <name evidence="12" type="primary">LOC112694584</name>
</gene>
<feature type="signal peptide" evidence="8">
    <location>
        <begin position="1"/>
        <end position="20"/>
    </location>
</feature>
<dbReference type="PIRSF" id="PIRSF000862">
    <property type="entry name" value="Steryl_ester_lip"/>
    <property type="match status" value="1"/>
</dbReference>
<feature type="domain" description="Serine aminopeptidase S33" evidence="10">
    <location>
        <begin position="95"/>
        <end position="225"/>
    </location>
</feature>
<dbReference type="InterPro" id="IPR029058">
    <property type="entry name" value="AB_hydrolase_fold"/>
</dbReference>
<evidence type="ECO:0000256" key="4">
    <source>
        <dbReference type="ARBA" id="ARBA00022963"/>
    </source>
</evidence>
<dbReference type="GO" id="GO:0016042">
    <property type="term" value="P:lipid catabolic process"/>
    <property type="evidence" value="ECO:0007669"/>
    <property type="project" value="UniProtKB-KW"/>
</dbReference>
<dbReference type="Pfam" id="PF04083">
    <property type="entry name" value="Abhydro_lipase"/>
    <property type="match status" value="1"/>
</dbReference>
<evidence type="ECO:0000256" key="3">
    <source>
        <dbReference type="ARBA" id="ARBA00022801"/>
    </source>
</evidence>
<dbReference type="Pfam" id="PF12146">
    <property type="entry name" value="Hydrolase_4"/>
    <property type="match status" value="1"/>
</dbReference>
<feature type="domain" description="Partial AB-hydrolase lipase" evidence="9">
    <location>
        <begin position="32"/>
        <end position="92"/>
    </location>
</feature>
<evidence type="ECO:0000256" key="2">
    <source>
        <dbReference type="ARBA" id="ARBA00022729"/>
    </source>
</evidence>
<dbReference type="OrthoDB" id="9974421at2759"/>
<dbReference type="GeneID" id="112694584"/>
<dbReference type="InterPro" id="IPR025483">
    <property type="entry name" value="Lipase_euk"/>
</dbReference>
<name>A0A8B8GU97_9HEMI</name>
<evidence type="ECO:0000256" key="6">
    <source>
        <dbReference type="ARBA" id="ARBA00023180"/>
    </source>
</evidence>